<feature type="compositionally biased region" description="Basic and acidic residues" evidence="1">
    <location>
        <begin position="586"/>
        <end position="595"/>
    </location>
</feature>
<feature type="compositionally biased region" description="Basic residues" evidence="1">
    <location>
        <begin position="496"/>
        <end position="507"/>
    </location>
</feature>
<feature type="compositionally biased region" description="Pro residues" evidence="1">
    <location>
        <begin position="719"/>
        <end position="730"/>
    </location>
</feature>
<organism evidence="3 4">
    <name type="scientific">Exophiala aquamarina CBS 119918</name>
    <dbReference type="NCBI Taxonomy" id="1182545"/>
    <lineage>
        <taxon>Eukaryota</taxon>
        <taxon>Fungi</taxon>
        <taxon>Dikarya</taxon>
        <taxon>Ascomycota</taxon>
        <taxon>Pezizomycotina</taxon>
        <taxon>Eurotiomycetes</taxon>
        <taxon>Chaetothyriomycetidae</taxon>
        <taxon>Chaetothyriales</taxon>
        <taxon>Herpotrichiellaceae</taxon>
        <taxon>Exophiala</taxon>
    </lineage>
</organism>
<dbReference type="RefSeq" id="XP_013263895.1">
    <property type="nucleotide sequence ID" value="XM_013408441.1"/>
</dbReference>
<feature type="compositionally biased region" description="Basic and acidic residues" evidence="1">
    <location>
        <begin position="212"/>
        <end position="223"/>
    </location>
</feature>
<reference evidence="3 4" key="1">
    <citation type="submission" date="2013-03" db="EMBL/GenBank/DDBJ databases">
        <title>The Genome Sequence of Exophiala aquamarina CBS 119918.</title>
        <authorList>
            <consortium name="The Broad Institute Genomics Platform"/>
            <person name="Cuomo C."/>
            <person name="de Hoog S."/>
            <person name="Gorbushina A."/>
            <person name="Walker B."/>
            <person name="Young S.K."/>
            <person name="Zeng Q."/>
            <person name="Gargeya S."/>
            <person name="Fitzgerald M."/>
            <person name="Haas B."/>
            <person name="Abouelleil A."/>
            <person name="Allen A.W."/>
            <person name="Alvarado L."/>
            <person name="Arachchi H.M."/>
            <person name="Berlin A.M."/>
            <person name="Chapman S.B."/>
            <person name="Gainer-Dewar J."/>
            <person name="Goldberg J."/>
            <person name="Griggs A."/>
            <person name="Gujja S."/>
            <person name="Hansen M."/>
            <person name="Howarth C."/>
            <person name="Imamovic A."/>
            <person name="Ireland A."/>
            <person name="Larimer J."/>
            <person name="McCowan C."/>
            <person name="Murphy C."/>
            <person name="Pearson M."/>
            <person name="Poon T.W."/>
            <person name="Priest M."/>
            <person name="Roberts A."/>
            <person name="Saif S."/>
            <person name="Shea T."/>
            <person name="Sisk P."/>
            <person name="Sykes S."/>
            <person name="Wortman J."/>
            <person name="Nusbaum C."/>
            <person name="Birren B."/>
        </authorList>
    </citation>
    <scope>NUCLEOTIDE SEQUENCE [LARGE SCALE GENOMIC DNA]</scope>
    <source>
        <strain evidence="3 4">CBS 119918</strain>
    </source>
</reference>
<feature type="region of interest" description="Disordered" evidence="1">
    <location>
        <begin position="696"/>
        <end position="819"/>
    </location>
</feature>
<comment type="caution">
    <text evidence="3">The sequence shown here is derived from an EMBL/GenBank/DDBJ whole genome shotgun (WGS) entry which is preliminary data.</text>
</comment>
<feature type="region of interest" description="Disordered" evidence="1">
    <location>
        <begin position="421"/>
        <end position="625"/>
    </location>
</feature>
<gene>
    <name evidence="3" type="ORF">A1O9_02870</name>
</gene>
<feature type="compositionally biased region" description="Basic and acidic residues" evidence="1">
    <location>
        <begin position="119"/>
        <end position="135"/>
    </location>
</feature>
<dbReference type="AlphaFoldDB" id="A0A072Q0B5"/>
<name>A0A072Q0B5_9EURO</name>
<dbReference type="OrthoDB" id="5418088at2759"/>
<dbReference type="PANTHER" id="PTHR42081:SF1">
    <property type="entry name" value="ZINC FINGER PROTEIN DHHC DOMAIN CONTAINING PROTEIN"/>
    <property type="match status" value="1"/>
</dbReference>
<feature type="compositionally biased region" description="Basic and acidic residues" evidence="1">
    <location>
        <begin position="458"/>
        <end position="495"/>
    </location>
</feature>
<feature type="compositionally biased region" description="Basic and acidic residues" evidence="1">
    <location>
        <begin position="295"/>
        <end position="314"/>
    </location>
</feature>
<dbReference type="VEuPathDB" id="FungiDB:A1O9_02870"/>
<proteinExistence type="predicted"/>
<dbReference type="STRING" id="1182545.A0A072Q0B5"/>
<dbReference type="EMBL" id="AMGV01000002">
    <property type="protein sequence ID" value="KEF61305.1"/>
    <property type="molecule type" value="Genomic_DNA"/>
</dbReference>
<feature type="compositionally biased region" description="Basic and acidic residues" evidence="1">
    <location>
        <begin position="336"/>
        <end position="402"/>
    </location>
</feature>
<keyword evidence="4" id="KW-1185">Reference proteome</keyword>
<feature type="compositionally biased region" description="Basic residues" evidence="1">
    <location>
        <begin position="441"/>
        <end position="450"/>
    </location>
</feature>
<feature type="compositionally biased region" description="Basic and acidic residues" evidence="1">
    <location>
        <begin position="520"/>
        <end position="558"/>
    </location>
</feature>
<feature type="compositionally biased region" description="Basic and acidic residues" evidence="1">
    <location>
        <begin position="696"/>
        <end position="706"/>
    </location>
</feature>
<feature type="compositionally biased region" description="Basic residues" evidence="1">
    <location>
        <begin position="284"/>
        <end position="294"/>
    </location>
</feature>
<feature type="compositionally biased region" description="Low complexity" evidence="1">
    <location>
        <begin position="796"/>
        <end position="807"/>
    </location>
</feature>
<dbReference type="Proteomes" id="UP000027920">
    <property type="component" value="Unassembled WGS sequence"/>
</dbReference>
<feature type="region of interest" description="Disordered" evidence="1">
    <location>
        <begin position="64"/>
        <end position="408"/>
    </location>
</feature>
<dbReference type="Pfam" id="PF26118">
    <property type="entry name" value="DUF8035"/>
    <property type="match status" value="1"/>
</dbReference>
<evidence type="ECO:0000259" key="2">
    <source>
        <dbReference type="Pfam" id="PF26118"/>
    </source>
</evidence>
<dbReference type="InterPro" id="IPR058348">
    <property type="entry name" value="DUF8035"/>
</dbReference>
<feature type="domain" description="DUF8035" evidence="2">
    <location>
        <begin position="633"/>
        <end position="685"/>
    </location>
</feature>
<feature type="region of interest" description="Disordered" evidence="1">
    <location>
        <begin position="1"/>
        <end position="22"/>
    </location>
</feature>
<evidence type="ECO:0000313" key="3">
    <source>
        <dbReference type="EMBL" id="KEF61305.1"/>
    </source>
</evidence>
<dbReference type="HOGENOM" id="CLU_018248_0_0_1"/>
<evidence type="ECO:0000313" key="4">
    <source>
        <dbReference type="Proteomes" id="UP000027920"/>
    </source>
</evidence>
<sequence length="819" mass="94396">MTENRYRPSSPPRRYADPRASTGMVFSTSFDGTNARYASQPRTAVDSFPLARHGSIYTTQPVRKTFLDDSHPGGSITRTEYSVRPRNNSNVSEQRRPMSTYVPRPSSPPRIRPTVIASARDDPRPHIAPLREERYLVPASGQPRHHHRHASATRADQDRLGPVRIPRQPEYHRGGGYNTKPYSSNVGPLKDEDFSYTTPKEQFLQESSRAPQRRESYSRRERPISTIGIVPEYRIPQGRRDLGPPPSSARILERIDRPDPYRPSNTRGTDSDTDRERGNELPTRRHSTRAPVLHHYRDDRNGRSSPKDDRDARPAPRPRHDRYEDDDRPPKHRHRDDRDREPFSSRDNDRPRERDRDRDREPDRDRDWERDRDRARDHEKNGKIPDERRKPRSRDASPEHSGIRKGVAAAAGLAAAGGIATLATKASHSPQDNSDSEDRKERKHRRRHHRDVPDPDELAGRVERDLTINGDRQLHDRRRADSKPDEALDNQEDRRERRRHHRKHRDKSGRGDESDTTEDSVEKTPRHRPREKDREIELREPTRPRREREASQEDERAPAETATQQRTMSPGGDEDSRPRRVQLVEPVEKKEEFRPKGILKKPRAVPFPEDPNPQREGVAPLKDAGKEGIPVNARWTKISRALVNPEALEKSHERFEERDDYVIVLRVVTREEIMKFAEKTKEIRELREREWQAELEEKHRRQKEENGYSDSSDGDDGPPNVPRIEPPPANQPDFRAQFQQQQQQPPPPQLQPMPARVEHPVAVANTTQPITAPPLPAGGFGPGAGIQTQHQPAPPLQQANLPIPQIQVEPITGNYSTNV</sequence>
<feature type="compositionally biased region" description="Polar residues" evidence="1">
    <location>
        <begin position="195"/>
        <end position="210"/>
    </location>
</feature>
<feature type="compositionally biased region" description="Basic and acidic residues" evidence="1">
    <location>
        <begin position="269"/>
        <end position="283"/>
    </location>
</feature>
<feature type="compositionally biased region" description="Basic and acidic residues" evidence="1">
    <location>
        <begin position="155"/>
        <end position="173"/>
    </location>
</feature>
<dbReference type="GeneID" id="25277811"/>
<accession>A0A072Q0B5</accession>
<protein>
    <recommendedName>
        <fullName evidence="2">DUF8035 domain-containing protein</fullName>
    </recommendedName>
</protein>
<feature type="compositionally biased region" description="Polar residues" evidence="1">
    <location>
        <begin position="76"/>
        <end position="92"/>
    </location>
</feature>
<evidence type="ECO:0000256" key="1">
    <source>
        <dbReference type="SAM" id="MobiDB-lite"/>
    </source>
</evidence>
<dbReference type="PANTHER" id="PTHR42081">
    <property type="entry name" value="ZINC FINGER PROTEIN DHHC DOMAIN CONTAINING PROTEIN"/>
    <property type="match status" value="1"/>
</dbReference>
<feature type="compositionally biased region" description="Basic and acidic residues" evidence="1">
    <location>
        <begin position="251"/>
        <end position="260"/>
    </location>
</feature>